<evidence type="ECO:0000313" key="2">
    <source>
        <dbReference type="EMBL" id="JAD56537.1"/>
    </source>
</evidence>
<accession>A0A0A9BB70</accession>
<feature type="region of interest" description="Disordered" evidence="1">
    <location>
        <begin position="102"/>
        <end position="123"/>
    </location>
</feature>
<proteinExistence type="predicted"/>
<organism evidence="2">
    <name type="scientific">Arundo donax</name>
    <name type="common">Giant reed</name>
    <name type="synonym">Donax arundinaceus</name>
    <dbReference type="NCBI Taxonomy" id="35708"/>
    <lineage>
        <taxon>Eukaryota</taxon>
        <taxon>Viridiplantae</taxon>
        <taxon>Streptophyta</taxon>
        <taxon>Embryophyta</taxon>
        <taxon>Tracheophyta</taxon>
        <taxon>Spermatophyta</taxon>
        <taxon>Magnoliopsida</taxon>
        <taxon>Liliopsida</taxon>
        <taxon>Poales</taxon>
        <taxon>Poaceae</taxon>
        <taxon>PACMAD clade</taxon>
        <taxon>Arundinoideae</taxon>
        <taxon>Arundineae</taxon>
        <taxon>Arundo</taxon>
    </lineage>
</organism>
<evidence type="ECO:0000256" key="1">
    <source>
        <dbReference type="SAM" id="MobiDB-lite"/>
    </source>
</evidence>
<name>A0A0A9BB70_ARUDO</name>
<dbReference type="AlphaFoldDB" id="A0A0A9BB70"/>
<dbReference type="EMBL" id="GBRH01241358">
    <property type="protein sequence ID" value="JAD56537.1"/>
    <property type="molecule type" value="Transcribed_RNA"/>
</dbReference>
<reference evidence="2" key="1">
    <citation type="submission" date="2014-09" db="EMBL/GenBank/DDBJ databases">
        <authorList>
            <person name="Magalhaes I.L.F."/>
            <person name="Oliveira U."/>
            <person name="Santos F.R."/>
            <person name="Vidigal T.H.D.A."/>
            <person name="Brescovit A.D."/>
            <person name="Santos A.J."/>
        </authorList>
    </citation>
    <scope>NUCLEOTIDE SEQUENCE</scope>
    <source>
        <tissue evidence="2">Shoot tissue taken approximately 20 cm above the soil surface</tissue>
    </source>
</reference>
<sequence>MDVPPPFLPAKPARSLLSCARSSPVAYLAESPAAEPSHEPPRHLLPSRARRRHSTTAAGAICAPNWPSEPLLSWTSTRPGASPRRAQILAKLRKPRALKAREISGHDSGRAAPCHAASLPLGL</sequence>
<protein>
    <submittedName>
        <fullName evidence="2">Uncharacterized protein</fullName>
    </submittedName>
</protein>
<feature type="region of interest" description="Disordered" evidence="1">
    <location>
        <begin position="28"/>
        <end position="59"/>
    </location>
</feature>
<reference evidence="2" key="2">
    <citation type="journal article" date="2015" name="Data Brief">
        <title>Shoot transcriptome of the giant reed, Arundo donax.</title>
        <authorList>
            <person name="Barrero R.A."/>
            <person name="Guerrero F.D."/>
            <person name="Moolhuijzen P."/>
            <person name="Goolsby J.A."/>
            <person name="Tidwell J."/>
            <person name="Bellgard S.E."/>
            <person name="Bellgard M.I."/>
        </authorList>
    </citation>
    <scope>NUCLEOTIDE SEQUENCE</scope>
    <source>
        <tissue evidence="2">Shoot tissue taken approximately 20 cm above the soil surface</tissue>
    </source>
</reference>